<protein>
    <submittedName>
        <fullName evidence="3">DUF58 domain-containing protein</fullName>
    </submittedName>
</protein>
<proteinExistence type="predicted"/>
<dbReference type="PANTHER" id="PTHR34351:SF1">
    <property type="entry name" value="SLR1927 PROTEIN"/>
    <property type="match status" value="1"/>
</dbReference>
<evidence type="ECO:0000313" key="3">
    <source>
        <dbReference type="EMBL" id="KAA1423483.1"/>
    </source>
</evidence>
<dbReference type="Pfam" id="PF01882">
    <property type="entry name" value="DUF58"/>
    <property type="match status" value="1"/>
</dbReference>
<gene>
    <name evidence="3" type="ORF">FE697_007725</name>
</gene>
<evidence type="ECO:0000313" key="4">
    <source>
        <dbReference type="Proteomes" id="UP000307768"/>
    </source>
</evidence>
<feature type="domain" description="DUF58" evidence="2">
    <location>
        <begin position="228"/>
        <end position="320"/>
    </location>
</feature>
<reference evidence="3 4" key="1">
    <citation type="submission" date="2019-09" db="EMBL/GenBank/DDBJ databases">
        <title>Mumia zhuanghuii sp. nov. isolated from the intestinal contents of plateau pika (Ochotona curzoniae) in the Qinghai-Tibet plateau of China.</title>
        <authorList>
            <person name="Tian Z."/>
        </authorList>
    </citation>
    <scope>NUCLEOTIDE SEQUENCE [LARGE SCALE GENOMIC DNA]</scope>
    <source>
        <strain evidence="4">350</strain>
    </source>
</reference>
<dbReference type="PANTHER" id="PTHR34351">
    <property type="entry name" value="SLR1927 PROTEIN-RELATED"/>
    <property type="match status" value="1"/>
</dbReference>
<dbReference type="AlphaFoldDB" id="A0A5Q6RZH1"/>
<dbReference type="InterPro" id="IPR002881">
    <property type="entry name" value="DUF58"/>
</dbReference>
<sequence>MPSSPGGRRTTSYARSSPRSACPSPDDDMRGTLGSLTTRGRGFLAGGATVTLGGVVLGLDVLVRMGAFALALPLLAVLVVAHGRSQVSTTRTVSPSRTSAGGEAEVSLEVTGSGRGGSGMLLLEDQLPDALGGGRRFAVESTGRRWHSSARYRLTARRRGIYALGPLSVRIGDPFGFLSVRKTFHSTTPLVVTPTVHRLGRLWAGGVGSTAGEHLVRLGSTGRADDTSVREYRVGDDLRRIHWRTTARTGELMVRREEEGRHADVTVYLDTRRDVHRRGLDGTFEWAVSAAASVAAHFAGNGWDVRLVTDATDSHDSAPDSLGLILDELAAVGPSIRRSSGHVPADVLTSRGIVVAIVTGADPESLDQIDLCSTTAGRRLALVLDDDRWLHGDHAGSGGALALATSARARGWVATAVGGGETVSGAWQALALQSTKDTVG</sequence>
<feature type="region of interest" description="Disordered" evidence="1">
    <location>
        <begin position="1"/>
        <end position="34"/>
    </location>
</feature>
<dbReference type="EMBL" id="VDFQ02000002">
    <property type="protein sequence ID" value="KAA1423483.1"/>
    <property type="molecule type" value="Genomic_DNA"/>
</dbReference>
<evidence type="ECO:0000256" key="1">
    <source>
        <dbReference type="SAM" id="MobiDB-lite"/>
    </source>
</evidence>
<evidence type="ECO:0000259" key="2">
    <source>
        <dbReference type="Pfam" id="PF01882"/>
    </source>
</evidence>
<dbReference type="Proteomes" id="UP000307768">
    <property type="component" value="Unassembled WGS sequence"/>
</dbReference>
<name>A0A5Q6RZH1_9ACTN</name>
<comment type="caution">
    <text evidence="3">The sequence shown here is derived from an EMBL/GenBank/DDBJ whole genome shotgun (WGS) entry which is preliminary data.</text>
</comment>
<dbReference type="OrthoDB" id="9812729at2"/>
<feature type="compositionally biased region" description="Low complexity" evidence="1">
    <location>
        <begin position="12"/>
        <end position="24"/>
    </location>
</feature>
<accession>A0A5Q6RZH1</accession>
<organism evidence="3 4">
    <name type="scientific">Mumia zhuanghuii</name>
    <dbReference type="NCBI Taxonomy" id="2585211"/>
    <lineage>
        <taxon>Bacteria</taxon>
        <taxon>Bacillati</taxon>
        <taxon>Actinomycetota</taxon>
        <taxon>Actinomycetes</taxon>
        <taxon>Propionibacteriales</taxon>
        <taxon>Nocardioidaceae</taxon>
        <taxon>Mumia</taxon>
    </lineage>
</organism>